<organism evidence="1 2">
    <name type="scientific">Rhodanobacter lindaniclasticus</name>
    <dbReference type="NCBI Taxonomy" id="75310"/>
    <lineage>
        <taxon>Bacteria</taxon>
        <taxon>Pseudomonadati</taxon>
        <taxon>Pseudomonadota</taxon>
        <taxon>Gammaproteobacteria</taxon>
        <taxon>Lysobacterales</taxon>
        <taxon>Rhodanobacteraceae</taxon>
        <taxon>Rhodanobacter</taxon>
    </lineage>
</organism>
<gene>
    <name evidence="1" type="ORF">B1991_09635</name>
</gene>
<accession>A0A4S3KFD2</accession>
<dbReference type="EMBL" id="MWIO01000027">
    <property type="protein sequence ID" value="THD07179.1"/>
    <property type="molecule type" value="Genomic_DNA"/>
</dbReference>
<dbReference type="AlphaFoldDB" id="A0A4S3KFD2"/>
<name>A0A4S3KFD2_9GAMM</name>
<dbReference type="RefSeq" id="WP_136258519.1">
    <property type="nucleotide sequence ID" value="NZ_MWIO01000027.1"/>
</dbReference>
<dbReference type="OrthoDB" id="5958875at2"/>
<protein>
    <submittedName>
        <fullName evidence="1">Uncharacterized protein</fullName>
    </submittedName>
</protein>
<proteinExistence type="predicted"/>
<evidence type="ECO:0000313" key="1">
    <source>
        <dbReference type="EMBL" id="THD07179.1"/>
    </source>
</evidence>
<reference evidence="1 2" key="1">
    <citation type="submission" date="2017-02" db="EMBL/GenBank/DDBJ databases">
        <title>Whole genome sequencing of Rhodanobacter lindaniclasticus DSM 17932.</title>
        <authorList>
            <person name="Kumar S."/>
            <person name="Patil P."/>
            <person name="Patil P.B."/>
        </authorList>
    </citation>
    <scope>NUCLEOTIDE SEQUENCE [LARGE SCALE GENOMIC DNA]</scope>
    <source>
        <strain evidence="1 2">DSM 17932</strain>
    </source>
</reference>
<dbReference type="Proteomes" id="UP000306317">
    <property type="component" value="Unassembled WGS sequence"/>
</dbReference>
<comment type="caution">
    <text evidence="1">The sequence shown here is derived from an EMBL/GenBank/DDBJ whole genome shotgun (WGS) entry which is preliminary data.</text>
</comment>
<keyword evidence="2" id="KW-1185">Reference proteome</keyword>
<sequence length="74" mass="8793">MTHDTTQRLRLQQPYQHHWRSLSSIRAGRDTARQFLTTMAGLGPDDGYDWLQRIGRTQATRRWTVQGRDQRWPA</sequence>
<evidence type="ECO:0000313" key="2">
    <source>
        <dbReference type="Proteomes" id="UP000306317"/>
    </source>
</evidence>